<gene>
    <name evidence="2" type="ORF">CFIO01_13413</name>
</gene>
<dbReference type="KEGG" id="cfj:CFIO01_13413"/>
<reference evidence="2 3" key="1">
    <citation type="submission" date="2014-02" db="EMBL/GenBank/DDBJ databases">
        <title>The genome sequence of Colletotrichum fioriniae PJ7.</title>
        <authorList>
            <person name="Baroncelli R."/>
            <person name="Thon M.R."/>
        </authorList>
    </citation>
    <scope>NUCLEOTIDE SEQUENCE [LARGE SCALE GENOMIC DNA]</scope>
    <source>
        <strain evidence="2 3">PJ7</strain>
    </source>
</reference>
<accession>A0A010QCW2</accession>
<name>A0A010QCW2_9PEZI</name>
<evidence type="ECO:0008006" key="4">
    <source>
        <dbReference type="Google" id="ProtNLM"/>
    </source>
</evidence>
<evidence type="ECO:0000313" key="3">
    <source>
        <dbReference type="Proteomes" id="UP000020467"/>
    </source>
</evidence>
<dbReference type="STRING" id="1445577.A0A010QCW2"/>
<keyword evidence="3" id="KW-1185">Reference proteome</keyword>
<organism evidence="2 3">
    <name type="scientific">Colletotrichum fioriniae PJ7</name>
    <dbReference type="NCBI Taxonomy" id="1445577"/>
    <lineage>
        <taxon>Eukaryota</taxon>
        <taxon>Fungi</taxon>
        <taxon>Dikarya</taxon>
        <taxon>Ascomycota</taxon>
        <taxon>Pezizomycotina</taxon>
        <taxon>Sordariomycetes</taxon>
        <taxon>Hypocreomycetidae</taxon>
        <taxon>Glomerellales</taxon>
        <taxon>Glomerellaceae</taxon>
        <taxon>Colletotrichum</taxon>
        <taxon>Colletotrichum acutatum species complex</taxon>
    </lineage>
</organism>
<protein>
    <recommendedName>
        <fullName evidence="4">Ecp2 effector protein domain-containing protein</fullName>
    </recommendedName>
</protein>
<dbReference type="HOGENOM" id="CLU_1440949_0_0_1"/>
<sequence length="199" mass="21090">MISTPFHHLIILIASAGPTLSTLVPHGSQQGTYIVTLAPKGEEIHTRVSDISDIDISSISNPNSIPPHLPFPRRDTTSWPSDTKPLCSDSPWITTAAFTSHPNGARIAFAAQCAALNGKRLGYREKIYSHWGDAVAYMCSYAGSGDVGNGRNGGNPCVVQEWVDAVEWAARGCGGRNGDGFMECGEFSSPSSSSSPPSV</sequence>
<proteinExistence type="predicted"/>
<evidence type="ECO:0000256" key="1">
    <source>
        <dbReference type="SAM" id="SignalP"/>
    </source>
</evidence>
<comment type="caution">
    <text evidence="2">The sequence shown here is derived from an EMBL/GenBank/DDBJ whole genome shotgun (WGS) entry which is preliminary data.</text>
</comment>
<dbReference type="Proteomes" id="UP000020467">
    <property type="component" value="Unassembled WGS sequence"/>
</dbReference>
<feature type="signal peptide" evidence="1">
    <location>
        <begin position="1"/>
        <end position="21"/>
    </location>
</feature>
<dbReference type="OrthoDB" id="4819910at2759"/>
<dbReference type="AlphaFoldDB" id="A0A010QCW2"/>
<dbReference type="eggNOG" id="ENOG502T574">
    <property type="taxonomic scope" value="Eukaryota"/>
</dbReference>
<evidence type="ECO:0000313" key="2">
    <source>
        <dbReference type="EMBL" id="EXF77717.1"/>
    </source>
</evidence>
<keyword evidence="1" id="KW-0732">Signal</keyword>
<feature type="chain" id="PRO_5001455214" description="Ecp2 effector protein domain-containing protein" evidence="1">
    <location>
        <begin position="22"/>
        <end position="199"/>
    </location>
</feature>
<dbReference type="EMBL" id="JARH01000683">
    <property type="protein sequence ID" value="EXF77717.1"/>
    <property type="molecule type" value="Genomic_DNA"/>
</dbReference>